<dbReference type="EMBL" id="PCVI01000011">
    <property type="protein sequence ID" value="PIQ70395.1"/>
    <property type="molecule type" value="Genomic_DNA"/>
</dbReference>
<reference evidence="2 3" key="1">
    <citation type="submission" date="2017-09" db="EMBL/GenBank/DDBJ databases">
        <title>Depth-based differentiation of microbial function through sediment-hosted aquifers and enrichment of novel symbionts in the deep terrestrial subsurface.</title>
        <authorList>
            <person name="Probst A.J."/>
            <person name="Ladd B."/>
            <person name="Jarett J.K."/>
            <person name="Geller-Mcgrath D.E."/>
            <person name="Sieber C.M."/>
            <person name="Emerson J.B."/>
            <person name="Anantharaman K."/>
            <person name="Thomas B.C."/>
            <person name="Malmstrom R."/>
            <person name="Stieglmeier M."/>
            <person name="Klingl A."/>
            <person name="Woyke T."/>
            <person name="Ryan C.M."/>
            <person name="Banfield J.F."/>
        </authorList>
    </citation>
    <scope>NUCLEOTIDE SEQUENCE [LARGE SCALE GENOMIC DNA]</scope>
    <source>
        <strain evidence="2">CG11_big_fil_rev_8_21_14_0_20_40_12</strain>
    </source>
</reference>
<dbReference type="Gene3D" id="3.30.70.1290">
    <property type="entry name" value="Transposase IS200-like"/>
    <property type="match status" value="1"/>
</dbReference>
<dbReference type="SMART" id="SM01321">
    <property type="entry name" value="Y1_Tnp"/>
    <property type="match status" value="1"/>
</dbReference>
<accession>A0A2H0KGN1</accession>
<evidence type="ECO:0000313" key="3">
    <source>
        <dbReference type="Proteomes" id="UP000231371"/>
    </source>
</evidence>
<sequence>MPVPLRAMPVPLRAKPVIVMELNNRKSIRLSGYNYSNNGYYFVTICTQDRQCLFGNIQNTNMILNDLGEIVESVLKTLPIHHPVELDICQTMPNHIHLIIVIVGVLRAMPVLLHIPENTGCARTTPTGFGHVVAGTLSCIIRSFKSETTKQIRRIMQKSNITIWQRNYYPPASA</sequence>
<dbReference type="InterPro" id="IPR036515">
    <property type="entry name" value="Transposase_17_sf"/>
</dbReference>
<protein>
    <submittedName>
        <fullName evidence="2">Transposase</fullName>
    </submittedName>
</protein>
<name>A0A2H0KGN1_9BACT</name>
<dbReference type="PANTHER" id="PTHR36966">
    <property type="entry name" value="REP-ASSOCIATED TYROSINE TRANSPOSASE"/>
    <property type="match status" value="1"/>
</dbReference>
<evidence type="ECO:0000259" key="1">
    <source>
        <dbReference type="SMART" id="SM01321"/>
    </source>
</evidence>
<dbReference type="GO" id="GO:0043565">
    <property type="term" value="F:sequence-specific DNA binding"/>
    <property type="evidence" value="ECO:0007669"/>
    <property type="project" value="TreeGrafter"/>
</dbReference>
<dbReference type="AlphaFoldDB" id="A0A2H0KGN1"/>
<dbReference type="PANTHER" id="PTHR36966:SF1">
    <property type="entry name" value="REP-ASSOCIATED TYROSINE TRANSPOSASE"/>
    <property type="match status" value="1"/>
</dbReference>
<dbReference type="SUPFAM" id="SSF143422">
    <property type="entry name" value="Transposase IS200-like"/>
    <property type="match status" value="1"/>
</dbReference>
<dbReference type="Proteomes" id="UP000231371">
    <property type="component" value="Unassembled WGS sequence"/>
</dbReference>
<comment type="caution">
    <text evidence="2">The sequence shown here is derived from an EMBL/GenBank/DDBJ whole genome shotgun (WGS) entry which is preliminary data.</text>
</comment>
<gene>
    <name evidence="2" type="ORF">COV89_00600</name>
</gene>
<dbReference type="GO" id="GO:0004803">
    <property type="term" value="F:transposase activity"/>
    <property type="evidence" value="ECO:0007669"/>
    <property type="project" value="InterPro"/>
</dbReference>
<organism evidence="2 3">
    <name type="scientific">Candidatus Shapirobacteria bacterium CG11_big_fil_rev_8_21_14_0_20_40_12</name>
    <dbReference type="NCBI Taxonomy" id="1974889"/>
    <lineage>
        <taxon>Bacteria</taxon>
        <taxon>Candidatus Shapironibacteriota</taxon>
    </lineage>
</organism>
<dbReference type="InterPro" id="IPR002686">
    <property type="entry name" value="Transposase_17"/>
</dbReference>
<dbReference type="InterPro" id="IPR052715">
    <property type="entry name" value="RAYT_transposase"/>
</dbReference>
<evidence type="ECO:0000313" key="2">
    <source>
        <dbReference type="EMBL" id="PIQ70395.1"/>
    </source>
</evidence>
<dbReference type="GO" id="GO:0006313">
    <property type="term" value="P:DNA transposition"/>
    <property type="evidence" value="ECO:0007669"/>
    <property type="project" value="InterPro"/>
</dbReference>
<proteinExistence type="predicted"/>
<feature type="domain" description="Transposase IS200-like" evidence="1">
    <location>
        <begin position="36"/>
        <end position="174"/>
    </location>
</feature>